<dbReference type="Pfam" id="PF00571">
    <property type="entry name" value="CBS"/>
    <property type="match status" value="2"/>
</dbReference>
<dbReference type="PROSITE" id="PS51371">
    <property type="entry name" value="CBS"/>
    <property type="match status" value="1"/>
</dbReference>
<dbReference type="EMBL" id="UGYW01000002">
    <property type="protein sequence ID" value="SUJ04543.1"/>
    <property type="molecule type" value="Genomic_DNA"/>
</dbReference>
<dbReference type="InterPro" id="IPR046342">
    <property type="entry name" value="CBS_dom_sf"/>
</dbReference>
<name>A0A380BRC5_SPHSI</name>
<dbReference type="PANTHER" id="PTHR43080">
    <property type="entry name" value="CBS DOMAIN-CONTAINING PROTEIN CBSX3, MITOCHONDRIAL"/>
    <property type="match status" value="1"/>
</dbReference>
<organism evidence="4 5">
    <name type="scientific">Sphingobacterium spiritivorum</name>
    <name type="common">Flavobacterium spiritivorum</name>
    <dbReference type="NCBI Taxonomy" id="258"/>
    <lineage>
        <taxon>Bacteria</taxon>
        <taxon>Pseudomonadati</taxon>
        <taxon>Bacteroidota</taxon>
        <taxon>Sphingobacteriia</taxon>
        <taxon>Sphingobacteriales</taxon>
        <taxon>Sphingobacteriaceae</taxon>
        <taxon>Sphingobacterium</taxon>
    </lineage>
</organism>
<dbReference type="PANTHER" id="PTHR43080:SF2">
    <property type="entry name" value="CBS DOMAIN-CONTAINING PROTEIN"/>
    <property type="match status" value="1"/>
</dbReference>
<gene>
    <name evidence="4" type="ORF">NCTC11388_01382</name>
</gene>
<dbReference type="CDD" id="cd17783">
    <property type="entry name" value="CBS_pair_bac"/>
    <property type="match status" value="1"/>
</dbReference>
<evidence type="ECO:0000256" key="1">
    <source>
        <dbReference type="ARBA" id="ARBA00023122"/>
    </source>
</evidence>
<feature type="domain" description="CBS" evidence="3">
    <location>
        <begin position="67"/>
        <end position="125"/>
    </location>
</feature>
<proteinExistence type="predicted"/>
<evidence type="ECO:0000313" key="4">
    <source>
        <dbReference type="EMBL" id="SUJ04543.1"/>
    </source>
</evidence>
<evidence type="ECO:0000313" key="5">
    <source>
        <dbReference type="Proteomes" id="UP000254893"/>
    </source>
</evidence>
<evidence type="ECO:0000259" key="3">
    <source>
        <dbReference type="PROSITE" id="PS51371"/>
    </source>
</evidence>
<evidence type="ECO:0000256" key="2">
    <source>
        <dbReference type="PROSITE-ProRule" id="PRU00703"/>
    </source>
</evidence>
<dbReference type="AlphaFoldDB" id="A0A380BRC5"/>
<keyword evidence="1 2" id="KW-0129">CBS domain</keyword>
<dbReference type="Proteomes" id="UP000254893">
    <property type="component" value="Unassembled WGS sequence"/>
</dbReference>
<dbReference type="SUPFAM" id="SSF54631">
    <property type="entry name" value="CBS-domain pair"/>
    <property type="match status" value="1"/>
</dbReference>
<dbReference type="SMART" id="SM00116">
    <property type="entry name" value="CBS"/>
    <property type="match status" value="2"/>
</dbReference>
<dbReference type="InterPro" id="IPR051257">
    <property type="entry name" value="Diverse_CBS-Domain"/>
</dbReference>
<protein>
    <submittedName>
        <fullName evidence="4">Inosine 5'-monophosphate dehydrogenase</fullName>
    </submittedName>
</protein>
<dbReference type="InterPro" id="IPR000644">
    <property type="entry name" value="CBS_dom"/>
</dbReference>
<accession>A0A380BRC5</accession>
<dbReference type="RefSeq" id="WP_115169586.1">
    <property type="nucleotide sequence ID" value="NZ_UGYW01000002.1"/>
</dbReference>
<dbReference type="Gene3D" id="3.10.580.10">
    <property type="entry name" value="CBS-domain"/>
    <property type="match status" value="2"/>
</dbReference>
<sequence length="220" mass="24940">MYIGEILSQKFCEVSPSDTVQKGLDKIGEFHLSHLPVVSNKEYIGMINEDELLNHEDETDIIKNLKLNLAPLYLYEYQHVYDAMLYLTNYKIELLPILNKDNRYVGIVTAQDVLQALNSLQSNNETGAIIVLEIGAKDNALSHIAHIIESDNASILSTAVKTLPDSSKLELTIKVNKTNISSLVATLWRFDYVVKATFNDGNDENDMQQRYDLLMNYLNI</sequence>
<reference evidence="4 5" key="1">
    <citation type="submission" date="2018-06" db="EMBL/GenBank/DDBJ databases">
        <authorList>
            <consortium name="Pathogen Informatics"/>
            <person name="Doyle S."/>
        </authorList>
    </citation>
    <scope>NUCLEOTIDE SEQUENCE [LARGE SCALE GENOMIC DNA]</scope>
    <source>
        <strain evidence="4 5">NCTC11388</strain>
    </source>
</reference>